<reference evidence="2 3" key="1">
    <citation type="submission" date="2016-10" db="EMBL/GenBank/DDBJ databases">
        <title>Comparative genome analysis of multiple Pseudomonas spp. focuses on biocontrol and plant growth promoting traits.</title>
        <authorList>
            <person name="Tao X.-Y."/>
            <person name="Taylor C.G."/>
        </authorList>
    </citation>
    <scope>NUCLEOTIDE SEQUENCE [LARGE SCALE GENOMIC DNA]</scope>
    <source>
        <strain evidence="2 3">2F9</strain>
    </source>
</reference>
<name>A0A423N979_PSEFL</name>
<dbReference type="Proteomes" id="UP000283650">
    <property type="component" value="Unassembled WGS sequence"/>
</dbReference>
<feature type="compositionally biased region" description="Low complexity" evidence="1">
    <location>
        <begin position="482"/>
        <end position="493"/>
    </location>
</feature>
<evidence type="ECO:0000313" key="2">
    <source>
        <dbReference type="EMBL" id="RON94710.1"/>
    </source>
</evidence>
<feature type="region of interest" description="Disordered" evidence="1">
    <location>
        <begin position="467"/>
        <end position="517"/>
    </location>
</feature>
<proteinExistence type="predicted"/>
<dbReference type="EMBL" id="MOBY01000007">
    <property type="protein sequence ID" value="RON94710.1"/>
    <property type="molecule type" value="Genomic_DNA"/>
</dbReference>
<dbReference type="AlphaFoldDB" id="A0A423N979"/>
<organism evidence="2 3">
    <name type="scientific">Pseudomonas fluorescens</name>
    <dbReference type="NCBI Taxonomy" id="294"/>
    <lineage>
        <taxon>Bacteria</taxon>
        <taxon>Pseudomonadati</taxon>
        <taxon>Pseudomonadota</taxon>
        <taxon>Gammaproteobacteria</taxon>
        <taxon>Pseudomonadales</taxon>
        <taxon>Pseudomonadaceae</taxon>
        <taxon>Pseudomonas</taxon>
    </lineage>
</organism>
<evidence type="ECO:0000313" key="3">
    <source>
        <dbReference type="Proteomes" id="UP000283650"/>
    </source>
</evidence>
<accession>A0A423N979</accession>
<feature type="region of interest" description="Disordered" evidence="1">
    <location>
        <begin position="1"/>
        <end position="72"/>
    </location>
</feature>
<feature type="compositionally biased region" description="Polar residues" evidence="1">
    <location>
        <begin position="1"/>
        <end position="23"/>
    </location>
</feature>
<comment type="caution">
    <text evidence="2">The sequence shown here is derived from an EMBL/GenBank/DDBJ whole genome shotgun (WGS) entry which is preliminary data.</text>
</comment>
<protein>
    <submittedName>
        <fullName evidence="2">Uncharacterized protein</fullName>
    </submittedName>
</protein>
<dbReference type="RefSeq" id="WP_123375869.1">
    <property type="nucleotide sequence ID" value="NZ_MOBY01000007.1"/>
</dbReference>
<feature type="compositionally biased region" description="Polar residues" evidence="1">
    <location>
        <begin position="467"/>
        <end position="478"/>
    </location>
</feature>
<evidence type="ECO:0000256" key="1">
    <source>
        <dbReference type="SAM" id="MobiDB-lite"/>
    </source>
</evidence>
<sequence>MRQKQGSRPPSPTVDTPATTTRASADHSANKSATPTLENIPGHFPLQSPSSSKRPHVDEPGSSRQETSPIEVSVMSPDRADMPFFSATSLEDFVQPYFGDLPTPNATGIRRYLTKEWVDVQLPGTQGRQHVCVKYDADLKAYRVMSFRRLAPGPPIYRTTQDNLWSLNRHRTFLNGDDYAFSATANADGHYAFRALGSSSDSAILGYAINHPEHHWIAIDPAQAKHERLADRPLVQWSDQDIQRMYILDDTRIAAFRTEAQASGKAPDWAPRAQNSEDYLFVAESLKWLHPQLPLAQRLELQRSYNLTQDQLCRLRTESGDGQIPEWAEQHKRLSLDPSNDQRFKLIAGELENYVQDLRTQGLAFDHHWPATRYSDVFLADYATHLGYQRTRHNMLYRTDIPAMFRGETRLPFELARDGRMMYRKGNPTGTTNKRALSATFGLHDATAYAATRGGFYHELHYNSQANRFPGVNPQSSKGRSSEPSDSGDSSVSDGKRTGDEADSDSSFVFDDSKGYESTRRQQNTSFVYVIDTRGLEVVPGAENKAFNPGNSKFFFDELEGHISTPTRGISAERIWLVRSDLTRAARVKDVLEQAADRVAAIEQATWAGTDSQTGSYFGSNAYDSLIDGIAGSGGLILELPKGDKTFADDIVWPAPEHDRP</sequence>
<gene>
    <name evidence="2" type="ORF">BK672_14290</name>
</gene>